<proteinExistence type="predicted"/>
<organism evidence="3 4">
    <name type="scientific">Folsomia candida</name>
    <name type="common">Springtail</name>
    <dbReference type="NCBI Taxonomy" id="158441"/>
    <lineage>
        <taxon>Eukaryota</taxon>
        <taxon>Metazoa</taxon>
        <taxon>Ecdysozoa</taxon>
        <taxon>Arthropoda</taxon>
        <taxon>Hexapoda</taxon>
        <taxon>Collembola</taxon>
        <taxon>Entomobryomorpha</taxon>
        <taxon>Isotomoidea</taxon>
        <taxon>Isotomidae</taxon>
        <taxon>Proisotominae</taxon>
        <taxon>Folsomia</taxon>
    </lineage>
</organism>
<dbReference type="GO" id="GO:0007229">
    <property type="term" value="P:integrin-mediated signaling pathway"/>
    <property type="evidence" value="ECO:0007669"/>
    <property type="project" value="UniProtKB-KW"/>
</dbReference>
<dbReference type="EMBL" id="LNIX01000039">
    <property type="protein sequence ID" value="OXA39259.1"/>
    <property type="molecule type" value="Genomic_DNA"/>
</dbReference>
<name>A0A226D218_FOLCA</name>
<keyword evidence="4" id="KW-1185">Reference proteome</keyword>
<evidence type="ECO:0000256" key="2">
    <source>
        <dbReference type="SAM" id="Phobius"/>
    </source>
</evidence>
<dbReference type="Proteomes" id="UP000198287">
    <property type="component" value="Unassembled WGS sequence"/>
</dbReference>
<protein>
    <submittedName>
        <fullName evidence="3">Disintegrin and metalloproteinase domain-containing protein 29</fullName>
    </submittedName>
</protein>
<comment type="caution">
    <text evidence="3">The sequence shown here is derived from an EMBL/GenBank/DDBJ whole genome shotgun (WGS) entry which is preliminary data.</text>
</comment>
<sequence>MLVNTLFFKRDDVATQLNLILNYEQQNLCKKFVSGNIQKLFKGVVFLLGSGFPIAAPIAIGLINVMELYMPPFIGSVLPEIRIDGWENIGEIVLISGGHFVAILVQAWMVYIISSTVMMLIFHILVGLGKKEGSRLFLKSIILHQLRHFRQLKIIEAQINFTMSTTFLPSVLVSFCFANIMSTFLSVLYIRRGLLFHNLGHFIFLHISWQTYFGIMCFGTLPGLLNKNSIKYLGSFGRREFKSENLGVAFKKDVKACGQMRIKFGSNFWHNNVTKLSYIAINNGTFIQAPDAGSHHLLSLHSPELRSELGGYRVKTSKYPDIYSYPGQNLALQPPPSNIHPKISPSNLHPPISILNSRPPTSNIHGGPTCYVPALQPPNLHYPGQNLALQPPPSNIHPKFSPSNLHPPISGPKSRPPTSTLQYPGQNLALQPPPSNIHPEFSPSNLHPPTSMKKSRPPTSKPPISTISAELCLRLPTSTSHDTLADCSPHHRHHHDNYESRRCCSLPQNRASQPQHGIPIRTASQRTQT</sequence>
<feature type="transmembrane region" description="Helical" evidence="2">
    <location>
        <begin position="167"/>
        <end position="190"/>
    </location>
</feature>
<evidence type="ECO:0000256" key="1">
    <source>
        <dbReference type="SAM" id="MobiDB-lite"/>
    </source>
</evidence>
<feature type="transmembrane region" description="Helical" evidence="2">
    <location>
        <begin position="202"/>
        <end position="225"/>
    </location>
</feature>
<reference evidence="3 4" key="1">
    <citation type="submission" date="2015-12" db="EMBL/GenBank/DDBJ databases">
        <title>The genome of Folsomia candida.</title>
        <authorList>
            <person name="Faddeeva A."/>
            <person name="Derks M.F."/>
            <person name="Anvar Y."/>
            <person name="Smit S."/>
            <person name="Van Straalen N."/>
            <person name="Roelofs D."/>
        </authorList>
    </citation>
    <scope>NUCLEOTIDE SEQUENCE [LARGE SCALE GENOMIC DNA]</scope>
    <source>
        <strain evidence="3 4">VU population</strain>
        <tissue evidence="3">Whole body</tissue>
    </source>
</reference>
<keyword evidence="3" id="KW-0401">Integrin</keyword>
<gene>
    <name evidence="3" type="ORF">Fcan01_25854</name>
</gene>
<dbReference type="AlphaFoldDB" id="A0A226D218"/>
<keyword evidence="2" id="KW-1133">Transmembrane helix</keyword>
<keyword evidence="2" id="KW-0472">Membrane</keyword>
<evidence type="ECO:0000313" key="4">
    <source>
        <dbReference type="Proteomes" id="UP000198287"/>
    </source>
</evidence>
<feature type="region of interest" description="Disordered" evidence="1">
    <location>
        <begin position="508"/>
        <end position="529"/>
    </location>
</feature>
<feature type="transmembrane region" description="Helical" evidence="2">
    <location>
        <begin position="108"/>
        <end position="129"/>
    </location>
</feature>
<dbReference type="STRING" id="158441.A0A226D218"/>
<feature type="transmembrane region" description="Helical" evidence="2">
    <location>
        <begin position="40"/>
        <end position="63"/>
    </location>
</feature>
<accession>A0A226D218</accession>
<feature type="compositionally biased region" description="Polar residues" evidence="1">
    <location>
        <begin position="416"/>
        <end position="429"/>
    </location>
</feature>
<feature type="region of interest" description="Disordered" evidence="1">
    <location>
        <begin position="382"/>
        <end position="464"/>
    </location>
</feature>
<evidence type="ECO:0000313" key="3">
    <source>
        <dbReference type="EMBL" id="OXA39259.1"/>
    </source>
</evidence>
<keyword evidence="2" id="KW-0812">Transmembrane</keyword>